<feature type="region of interest" description="Disordered" evidence="2">
    <location>
        <begin position="194"/>
        <end position="219"/>
    </location>
</feature>
<proteinExistence type="predicted"/>
<gene>
    <name evidence="3" type="ORF">NS334_08605</name>
</gene>
<dbReference type="InterPro" id="IPR011010">
    <property type="entry name" value="DNA_brk_join_enz"/>
</dbReference>
<dbReference type="AlphaFoldDB" id="A0A147I3J8"/>
<sequence length="445" mass="49469">MSGHATPIYRRGKYWLDWDRKRDGTLRSPCLTIFWYDPDSRRIRSASTRSAIEAEAIKALDRRYLADAGEAAAFCETCGQPIAQASAYLLTDAIADYRLEWGDKRASADTIKTRLLHVVDFLDAQEAAGGAFGITTNCATASSSAFVTAFRAWSRLEPVRWRNGKNVVTIERPRSPASTEASVAQLIAALNHAANAEPPRSDKRPAYRPLPAGQVQRTRRTRVGVEELAKMLRYAAEPGKRRGSLHRFLIGSISTIARPGAVCDISVAPDRQQWAPGSETIDLNPHGRTQNKKRRPVLPVLPILAEWLQAELDEYLMLPPERRAGRGYLVNYYGRAVKDVDSAWAAMLTELKMPTGREWRPYLLRHSLATLARNRGATRWDLEGFMGHRAPSQTETYAIGEFPTVVAALTGIIAELHRLAPGTLHRTDTGASRSLPHVREVQMPG</sequence>
<dbReference type="PATRIC" id="fig|869719.3.peg.1400"/>
<dbReference type="RefSeq" id="WP_058755564.1">
    <property type="nucleotide sequence ID" value="NZ_LDTB01000025.1"/>
</dbReference>
<evidence type="ECO:0008006" key="5">
    <source>
        <dbReference type="Google" id="ProtNLM"/>
    </source>
</evidence>
<keyword evidence="4" id="KW-1185">Reference proteome</keyword>
<comment type="caution">
    <text evidence="3">The sequence shown here is derived from an EMBL/GenBank/DDBJ whole genome shotgun (WGS) entry which is preliminary data.</text>
</comment>
<dbReference type="Gene3D" id="1.10.443.10">
    <property type="entry name" value="Intergrase catalytic core"/>
    <property type="match status" value="1"/>
</dbReference>
<organism evidence="3 4">
    <name type="scientific">Sphingomonas endophytica</name>
    <dbReference type="NCBI Taxonomy" id="869719"/>
    <lineage>
        <taxon>Bacteria</taxon>
        <taxon>Pseudomonadati</taxon>
        <taxon>Pseudomonadota</taxon>
        <taxon>Alphaproteobacteria</taxon>
        <taxon>Sphingomonadales</taxon>
        <taxon>Sphingomonadaceae</taxon>
        <taxon>Sphingomonas</taxon>
    </lineage>
</organism>
<dbReference type="InterPro" id="IPR013762">
    <property type="entry name" value="Integrase-like_cat_sf"/>
</dbReference>
<evidence type="ECO:0000256" key="2">
    <source>
        <dbReference type="SAM" id="MobiDB-lite"/>
    </source>
</evidence>
<accession>A0A147I3J8</accession>
<protein>
    <recommendedName>
        <fullName evidence="5">Tyr recombinase domain-containing protein</fullName>
    </recommendedName>
</protein>
<dbReference type="GO" id="GO:0015074">
    <property type="term" value="P:DNA integration"/>
    <property type="evidence" value="ECO:0007669"/>
    <property type="project" value="InterPro"/>
</dbReference>
<dbReference type="EMBL" id="LDTB01000025">
    <property type="protein sequence ID" value="KTT72643.1"/>
    <property type="molecule type" value="Genomic_DNA"/>
</dbReference>
<reference evidence="3 4" key="1">
    <citation type="journal article" date="2016" name="Front. Microbiol.">
        <title>Genomic Resource of Rice Seed Associated Bacteria.</title>
        <authorList>
            <person name="Midha S."/>
            <person name="Bansal K."/>
            <person name="Sharma S."/>
            <person name="Kumar N."/>
            <person name="Patil P.P."/>
            <person name="Chaudhry V."/>
            <person name="Patil P.B."/>
        </authorList>
    </citation>
    <scope>NUCLEOTIDE SEQUENCE [LARGE SCALE GENOMIC DNA]</scope>
    <source>
        <strain evidence="3 4">NS334</strain>
    </source>
</reference>
<feature type="region of interest" description="Disordered" evidence="2">
    <location>
        <begin position="424"/>
        <end position="445"/>
    </location>
</feature>
<name>A0A147I3J8_9SPHN</name>
<dbReference type="GO" id="GO:0006310">
    <property type="term" value="P:DNA recombination"/>
    <property type="evidence" value="ECO:0007669"/>
    <property type="project" value="UniProtKB-KW"/>
</dbReference>
<evidence type="ECO:0000313" key="4">
    <source>
        <dbReference type="Proteomes" id="UP000074310"/>
    </source>
</evidence>
<dbReference type="SUPFAM" id="SSF56349">
    <property type="entry name" value="DNA breaking-rejoining enzymes"/>
    <property type="match status" value="1"/>
</dbReference>
<dbReference type="GO" id="GO:0003677">
    <property type="term" value="F:DNA binding"/>
    <property type="evidence" value="ECO:0007669"/>
    <property type="project" value="InterPro"/>
</dbReference>
<evidence type="ECO:0000256" key="1">
    <source>
        <dbReference type="ARBA" id="ARBA00023172"/>
    </source>
</evidence>
<keyword evidence="1" id="KW-0233">DNA recombination</keyword>
<dbReference type="Proteomes" id="UP000074310">
    <property type="component" value="Unassembled WGS sequence"/>
</dbReference>
<dbReference type="OrthoDB" id="9808346at2"/>
<evidence type="ECO:0000313" key="3">
    <source>
        <dbReference type="EMBL" id="KTT72643.1"/>
    </source>
</evidence>